<evidence type="ECO:0000313" key="3">
    <source>
        <dbReference type="EMBL" id="GGM36403.1"/>
    </source>
</evidence>
<reference evidence="3" key="2">
    <citation type="submission" date="2020-09" db="EMBL/GenBank/DDBJ databases">
        <authorList>
            <person name="Sun Q."/>
            <person name="Ohkuma M."/>
        </authorList>
    </citation>
    <scope>NUCLEOTIDE SEQUENCE</scope>
    <source>
        <strain evidence="3">JCM 19831</strain>
    </source>
</reference>
<dbReference type="AlphaFoldDB" id="A0A917WWL0"/>
<dbReference type="InterPro" id="IPR051785">
    <property type="entry name" value="MMCE/EMCE_epimerase"/>
</dbReference>
<dbReference type="InterPro" id="IPR004360">
    <property type="entry name" value="Glyas_Fos-R_dOase_dom"/>
</dbReference>
<dbReference type="Gene3D" id="3.10.180.10">
    <property type="entry name" value="2,3-Dihydroxybiphenyl 1,2-Dioxygenase, domain 1"/>
    <property type="match status" value="1"/>
</dbReference>
<dbReference type="PANTHER" id="PTHR43048">
    <property type="entry name" value="METHYLMALONYL-COA EPIMERASE"/>
    <property type="match status" value="1"/>
</dbReference>
<evidence type="ECO:0000313" key="4">
    <source>
        <dbReference type="Proteomes" id="UP000642070"/>
    </source>
</evidence>
<comment type="caution">
    <text evidence="3">The sequence shown here is derived from an EMBL/GenBank/DDBJ whole genome shotgun (WGS) entry which is preliminary data.</text>
</comment>
<dbReference type="GO" id="GO:0004493">
    <property type="term" value="F:methylmalonyl-CoA epimerase activity"/>
    <property type="evidence" value="ECO:0007669"/>
    <property type="project" value="TreeGrafter"/>
</dbReference>
<evidence type="ECO:0000259" key="2">
    <source>
        <dbReference type="PROSITE" id="PS51819"/>
    </source>
</evidence>
<protein>
    <recommendedName>
        <fullName evidence="2">VOC domain-containing protein</fullName>
    </recommendedName>
</protein>
<sequence length="176" mass="19032">MTHNQPFDEHANGVNVQQVHDIEGLDHTGMVVPDLEAAVAFYERAFGAAVVVREADTDVDATAIGLPGETVRLRGAILRCGSGLLELHEYLTPRGTAGRRVCDEGIGHVAFRTSDIDAAYARLGALGVRFNSPPNTITSGTLAGRRWVYGRDPWGVVVELCQDTRDARDIRPGPRS</sequence>
<dbReference type="SUPFAM" id="SSF54593">
    <property type="entry name" value="Glyoxalase/Bleomycin resistance protein/Dihydroxybiphenyl dioxygenase"/>
    <property type="match status" value="1"/>
</dbReference>
<dbReference type="EMBL" id="BMPI01000019">
    <property type="protein sequence ID" value="GGM36403.1"/>
    <property type="molecule type" value="Genomic_DNA"/>
</dbReference>
<proteinExistence type="predicted"/>
<dbReference type="InterPro" id="IPR037523">
    <property type="entry name" value="VOC_core"/>
</dbReference>
<keyword evidence="1" id="KW-0479">Metal-binding</keyword>
<dbReference type="InterPro" id="IPR029068">
    <property type="entry name" value="Glyas_Bleomycin-R_OHBP_Dase"/>
</dbReference>
<dbReference type="Pfam" id="PF00903">
    <property type="entry name" value="Glyoxalase"/>
    <property type="match status" value="1"/>
</dbReference>
<organism evidence="3 4">
    <name type="scientific">Dactylosporangium sucinum</name>
    <dbReference type="NCBI Taxonomy" id="1424081"/>
    <lineage>
        <taxon>Bacteria</taxon>
        <taxon>Bacillati</taxon>
        <taxon>Actinomycetota</taxon>
        <taxon>Actinomycetes</taxon>
        <taxon>Micromonosporales</taxon>
        <taxon>Micromonosporaceae</taxon>
        <taxon>Dactylosporangium</taxon>
    </lineage>
</organism>
<dbReference type="GO" id="GO:0046491">
    <property type="term" value="P:L-methylmalonyl-CoA metabolic process"/>
    <property type="evidence" value="ECO:0007669"/>
    <property type="project" value="TreeGrafter"/>
</dbReference>
<dbReference type="GO" id="GO:0046872">
    <property type="term" value="F:metal ion binding"/>
    <property type="evidence" value="ECO:0007669"/>
    <property type="project" value="UniProtKB-KW"/>
</dbReference>
<evidence type="ECO:0000256" key="1">
    <source>
        <dbReference type="ARBA" id="ARBA00022723"/>
    </source>
</evidence>
<accession>A0A917WWL0</accession>
<dbReference type="PROSITE" id="PS51819">
    <property type="entry name" value="VOC"/>
    <property type="match status" value="1"/>
</dbReference>
<gene>
    <name evidence="3" type="ORF">GCM10007977_042260</name>
</gene>
<name>A0A917WWL0_9ACTN</name>
<dbReference type="Proteomes" id="UP000642070">
    <property type="component" value="Unassembled WGS sequence"/>
</dbReference>
<dbReference type="PANTHER" id="PTHR43048:SF3">
    <property type="entry name" value="METHYLMALONYL-COA EPIMERASE, MITOCHONDRIAL"/>
    <property type="match status" value="1"/>
</dbReference>
<feature type="domain" description="VOC" evidence="2">
    <location>
        <begin position="24"/>
        <end position="163"/>
    </location>
</feature>
<keyword evidence="4" id="KW-1185">Reference proteome</keyword>
<reference evidence="3" key="1">
    <citation type="journal article" date="2014" name="Int. J. Syst. Evol. Microbiol.">
        <title>Complete genome sequence of Corynebacterium casei LMG S-19264T (=DSM 44701T), isolated from a smear-ripened cheese.</title>
        <authorList>
            <consortium name="US DOE Joint Genome Institute (JGI-PGF)"/>
            <person name="Walter F."/>
            <person name="Albersmeier A."/>
            <person name="Kalinowski J."/>
            <person name="Ruckert C."/>
        </authorList>
    </citation>
    <scope>NUCLEOTIDE SEQUENCE</scope>
    <source>
        <strain evidence="3">JCM 19831</strain>
    </source>
</reference>